<dbReference type="SMART" id="SM00490">
    <property type="entry name" value="HELICc"/>
    <property type="match status" value="2"/>
</dbReference>
<dbReference type="CDD" id="cd04488">
    <property type="entry name" value="RecG_wedge_OBF"/>
    <property type="match status" value="1"/>
</dbReference>
<dbReference type="CDD" id="cd18811">
    <property type="entry name" value="SF2_C_RecG"/>
    <property type="match status" value="1"/>
</dbReference>
<dbReference type="NCBIfam" id="NF008165">
    <property type="entry name" value="PRK10917.1-3"/>
    <property type="match status" value="1"/>
</dbReference>
<evidence type="ECO:0000259" key="16">
    <source>
        <dbReference type="PROSITE" id="PS51192"/>
    </source>
</evidence>
<dbReference type="InterPro" id="IPR047112">
    <property type="entry name" value="RecG/Mfd"/>
</dbReference>
<evidence type="ECO:0000256" key="4">
    <source>
        <dbReference type="ARBA" id="ARBA00022763"/>
    </source>
</evidence>
<dbReference type="GO" id="GO:0006281">
    <property type="term" value="P:DNA repair"/>
    <property type="evidence" value="ECO:0007669"/>
    <property type="project" value="UniProtKB-UniRule"/>
</dbReference>
<dbReference type="NCBIfam" id="TIGR00643">
    <property type="entry name" value="recG"/>
    <property type="match status" value="1"/>
</dbReference>
<evidence type="ECO:0000256" key="8">
    <source>
        <dbReference type="ARBA" id="ARBA00023125"/>
    </source>
</evidence>
<evidence type="ECO:0000256" key="2">
    <source>
        <dbReference type="ARBA" id="ARBA00017846"/>
    </source>
</evidence>
<keyword evidence="10 15" id="KW-0234">DNA repair</keyword>
<comment type="catalytic activity">
    <reaction evidence="12 15">
        <text>Couples ATP hydrolysis with the unwinding of duplex DNA by translocating in the 3'-5' direction.</text>
        <dbReference type="EC" id="5.6.2.4"/>
    </reaction>
</comment>
<keyword evidence="19" id="KW-1185">Reference proteome</keyword>
<evidence type="ECO:0000256" key="14">
    <source>
        <dbReference type="ARBA" id="ARBA00048988"/>
    </source>
</evidence>
<evidence type="ECO:0000256" key="7">
    <source>
        <dbReference type="ARBA" id="ARBA00022840"/>
    </source>
</evidence>
<reference evidence="18 19" key="1">
    <citation type="submission" date="2017-05" db="EMBL/GenBank/DDBJ databases">
        <authorList>
            <person name="Varghese N."/>
            <person name="Submissions S."/>
        </authorList>
    </citation>
    <scope>NUCLEOTIDE SEQUENCE [LARGE SCALE GENOMIC DNA]</scope>
    <source>
        <strain evidence="18 19">DSM 16304</strain>
    </source>
</reference>
<dbReference type="SUPFAM" id="SSF50249">
    <property type="entry name" value="Nucleic acid-binding proteins"/>
    <property type="match status" value="1"/>
</dbReference>
<dbReference type="InterPro" id="IPR011545">
    <property type="entry name" value="DEAD/DEAH_box_helicase_dom"/>
</dbReference>
<keyword evidence="7 15" id="KW-0067">ATP-binding</keyword>
<evidence type="ECO:0000256" key="12">
    <source>
        <dbReference type="ARBA" id="ARBA00034617"/>
    </source>
</evidence>
<dbReference type="CDD" id="cd17992">
    <property type="entry name" value="DEXHc_RecG"/>
    <property type="match status" value="1"/>
</dbReference>
<dbReference type="Pfam" id="PF00271">
    <property type="entry name" value="Helicase_C"/>
    <property type="match status" value="1"/>
</dbReference>
<evidence type="ECO:0000256" key="6">
    <source>
        <dbReference type="ARBA" id="ARBA00022806"/>
    </source>
</evidence>
<dbReference type="Pfam" id="PF19833">
    <property type="entry name" value="RecG_dom3_C"/>
    <property type="match status" value="1"/>
</dbReference>
<evidence type="ECO:0000313" key="19">
    <source>
        <dbReference type="Proteomes" id="UP000317315"/>
    </source>
</evidence>
<dbReference type="AlphaFoldDB" id="A0A521D6F6"/>
<dbReference type="InterPro" id="IPR027417">
    <property type="entry name" value="P-loop_NTPase"/>
</dbReference>
<dbReference type="PROSITE" id="PS51192">
    <property type="entry name" value="HELICASE_ATP_BIND_1"/>
    <property type="match status" value="1"/>
</dbReference>
<dbReference type="Gene3D" id="2.40.50.140">
    <property type="entry name" value="Nucleic acid-binding proteins"/>
    <property type="match status" value="1"/>
</dbReference>
<evidence type="ECO:0000256" key="1">
    <source>
        <dbReference type="ARBA" id="ARBA00007504"/>
    </source>
</evidence>
<keyword evidence="6 15" id="KW-0347">Helicase</keyword>
<evidence type="ECO:0000256" key="13">
    <source>
        <dbReference type="ARBA" id="ARBA00034808"/>
    </source>
</evidence>
<dbReference type="InterPro" id="IPR001650">
    <property type="entry name" value="Helicase_C-like"/>
</dbReference>
<dbReference type="GO" id="GO:0005524">
    <property type="term" value="F:ATP binding"/>
    <property type="evidence" value="ECO:0007669"/>
    <property type="project" value="UniProtKB-KW"/>
</dbReference>
<dbReference type="PANTHER" id="PTHR47964">
    <property type="entry name" value="ATP-DEPENDENT DNA HELICASE HOMOLOG RECG, CHLOROPLASTIC"/>
    <property type="match status" value="1"/>
</dbReference>
<dbReference type="InterPro" id="IPR033454">
    <property type="entry name" value="RecG_wedge"/>
</dbReference>
<dbReference type="InterPro" id="IPR004609">
    <property type="entry name" value="ATP-dep_DNA_helicase_RecG"/>
</dbReference>
<comment type="catalytic activity">
    <reaction evidence="14 15">
        <text>ATP + H2O = ADP + phosphate + H(+)</text>
        <dbReference type="Rhea" id="RHEA:13065"/>
        <dbReference type="ChEBI" id="CHEBI:15377"/>
        <dbReference type="ChEBI" id="CHEBI:15378"/>
        <dbReference type="ChEBI" id="CHEBI:30616"/>
        <dbReference type="ChEBI" id="CHEBI:43474"/>
        <dbReference type="ChEBI" id="CHEBI:456216"/>
        <dbReference type="EC" id="5.6.2.4"/>
    </reaction>
</comment>
<keyword evidence="3 15" id="KW-0547">Nucleotide-binding</keyword>
<evidence type="ECO:0000256" key="10">
    <source>
        <dbReference type="ARBA" id="ARBA00023204"/>
    </source>
</evidence>
<dbReference type="NCBIfam" id="NF008168">
    <property type="entry name" value="PRK10917.2-2"/>
    <property type="match status" value="1"/>
</dbReference>
<comment type="function">
    <text evidence="15">Plays a critical role in recombination and DNA repair. Helps process Holliday junction intermediates to mature products by catalyzing branch migration. Has replication fork regression activity, unwinds stalled or blocked replication forks to make a HJ that can be resolved. Has a DNA unwinding activity characteristic of a DNA helicase with 3'-5' polarity.</text>
</comment>
<dbReference type="RefSeq" id="WP_142935848.1">
    <property type="nucleotide sequence ID" value="NZ_FXTM01000017.1"/>
</dbReference>
<dbReference type="Proteomes" id="UP000317315">
    <property type="component" value="Unassembled WGS sequence"/>
</dbReference>
<evidence type="ECO:0000256" key="3">
    <source>
        <dbReference type="ARBA" id="ARBA00022741"/>
    </source>
</evidence>
<dbReference type="Pfam" id="PF00270">
    <property type="entry name" value="DEAD"/>
    <property type="match status" value="1"/>
</dbReference>
<dbReference type="EMBL" id="FXTM01000017">
    <property type="protein sequence ID" value="SMO67277.1"/>
    <property type="molecule type" value="Genomic_DNA"/>
</dbReference>
<comment type="similarity">
    <text evidence="1 15">Belongs to the helicase family. RecG subfamily.</text>
</comment>
<keyword evidence="4 15" id="KW-0227">DNA damage</keyword>
<evidence type="ECO:0000313" key="18">
    <source>
        <dbReference type="EMBL" id="SMO67277.1"/>
    </source>
</evidence>
<dbReference type="SUPFAM" id="SSF52540">
    <property type="entry name" value="P-loop containing nucleoside triphosphate hydrolases"/>
    <property type="match status" value="2"/>
</dbReference>
<dbReference type="InterPro" id="IPR014001">
    <property type="entry name" value="Helicase_ATP-bd"/>
</dbReference>
<dbReference type="InterPro" id="IPR012340">
    <property type="entry name" value="NA-bd_OB-fold"/>
</dbReference>
<dbReference type="GO" id="GO:0016887">
    <property type="term" value="F:ATP hydrolysis activity"/>
    <property type="evidence" value="ECO:0007669"/>
    <property type="project" value="RHEA"/>
</dbReference>
<dbReference type="GO" id="GO:0003677">
    <property type="term" value="F:DNA binding"/>
    <property type="evidence" value="ECO:0007669"/>
    <property type="project" value="UniProtKB-KW"/>
</dbReference>
<sequence length="818" mass="94674">MKQTLKRIKELLFLVTRDNFKYFNRVKDPDVVLSKLFKELLPYLDRKRKSWLNRVLKVLENYKGLPEKRKKELLKELHTVFTLKFLPEEIERAREREIPRERIISKREKIERKKTYPIEAFFQEVEKVKGIDKRRLNRLKKLGIERIIDGIYYLPFRYEDRTTVTPMAYLKPNGEFLVKGKVVNVSELQTSKKKKRILKVVLYDRTGSVTLLFLQERVLNYYKSLFKKVKELGREVLAFGTVKRKTSGFEIVHPEVEILDPHKGKLEKLGTILPVYHCAEGIKQTTVRKDIHFLIKKVLPYFPEYLPKEILKKYNFPEAHEAFWRVHFPQDEDVEELQNFKSPSQKRVIFDELFLFQLAIGLYKQKVKKEKGISFPIDEGLIEEFKKVLPFKLTGAQEKVLREIVNDMKSPEPMNRLVQGDVGSGKTVVSAAAAFFAARSGYQTAVMAPTEILANQHFKKFKEFLNPYGIRVGLLTGSLSKKQKETMYKAIKEGYFQVVVGTHALIQEGVEFKNLGLVVIDEQHRFGVKQRAELKKKGRMPDVLVMTATPIPRTLAMTAYGDLDVSVIDELPAGRKPIETKIVFEDERRSLVEFLRKELSKGNRVYIVYPLIEESEKLELKAATEMFHYWNEKLKPYPVGLLHGRMKQEEKDSVMEKFKRGEFSVLVSTTVIEVGVDVPEATVMVIEHAERFGLAQLHQLRGRVGRGDRKSYCFLVTSRGIGEDSVKRLKVLESTNDGFKIAEADFLFRGPGEIFGTRQSGLGDFKVADLRRDYEVLKLARKAAEELVSKNPELEGLDNLRKLLSLRFGKKFDLVGVG</sequence>
<dbReference type="InterPro" id="IPR045562">
    <property type="entry name" value="RecG_dom3_C"/>
</dbReference>
<dbReference type="GO" id="GO:0006310">
    <property type="term" value="P:DNA recombination"/>
    <property type="evidence" value="ECO:0007669"/>
    <property type="project" value="UniProtKB-UniRule"/>
</dbReference>
<organism evidence="18 19">
    <name type="scientific">Balnearium lithotrophicum</name>
    <dbReference type="NCBI Taxonomy" id="223788"/>
    <lineage>
        <taxon>Bacteria</taxon>
        <taxon>Pseudomonadati</taxon>
        <taxon>Aquificota</taxon>
        <taxon>Aquificia</taxon>
        <taxon>Desulfurobacteriales</taxon>
        <taxon>Desulfurobacteriaceae</taxon>
        <taxon>Balnearium</taxon>
    </lineage>
</organism>
<dbReference type="EC" id="5.6.2.4" evidence="13 15"/>
<dbReference type="Gene3D" id="3.40.50.300">
    <property type="entry name" value="P-loop containing nucleotide triphosphate hydrolases"/>
    <property type="match status" value="2"/>
</dbReference>
<protein>
    <recommendedName>
        <fullName evidence="2 15">ATP-dependent DNA helicase RecG</fullName>
        <ecNumber evidence="13 15">5.6.2.4</ecNumber>
    </recommendedName>
</protein>
<dbReference type="GO" id="GO:0043138">
    <property type="term" value="F:3'-5' DNA helicase activity"/>
    <property type="evidence" value="ECO:0007669"/>
    <property type="project" value="UniProtKB-EC"/>
</dbReference>
<evidence type="ECO:0000256" key="15">
    <source>
        <dbReference type="RuleBase" id="RU363016"/>
    </source>
</evidence>
<evidence type="ECO:0000259" key="17">
    <source>
        <dbReference type="PROSITE" id="PS51194"/>
    </source>
</evidence>
<feature type="domain" description="Helicase C-terminal" evidence="17">
    <location>
        <begin position="587"/>
        <end position="752"/>
    </location>
</feature>
<dbReference type="Pfam" id="PF17191">
    <property type="entry name" value="RecG_wedge"/>
    <property type="match status" value="1"/>
</dbReference>
<keyword evidence="9 15" id="KW-0233">DNA recombination</keyword>
<keyword evidence="5 15" id="KW-0378">Hydrolase</keyword>
<keyword evidence="11" id="KW-0413">Isomerase</keyword>
<name>A0A521D6F6_9BACT</name>
<dbReference type="PROSITE" id="PS51194">
    <property type="entry name" value="HELICASE_CTER"/>
    <property type="match status" value="1"/>
</dbReference>
<dbReference type="PANTHER" id="PTHR47964:SF1">
    <property type="entry name" value="ATP-DEPENDENT DNA HELICASE HOMOLOG RECG, CHLOROPLASTIC"/>
    <property type="match status" value="1"/>
</dbReference>
<accession>A0A521D6F6</accession>
<keyword evidence="8" id="KW-0238">DNA-binding</keyword>
<feature type="domain" description="Helicase ATP-binding" evidence="16">
    <location>
        <begin position="407"/>
        <end position="568"/>
    </location>
</feature>
<evidence type="ECO:0000256" key="5">
    <source>
        <dbReference type="ARBA" id="ARBA00022801"/>
    </source>
</evidence>
<gene>
    <name evidence="18" type="ORF">SAMN06269117_11735</name>
</gene>
<evidence type="ECO:0000256" key="9">
    <source>
        <dbReference type="ARBA" id="ARBA00023172"/>
    </source>
</evidence>
<dbReference type="SMART" id="SM00487">
    <property type="entry name" value="DEXDc"/>
    <property type="match status" value="1"/>
</dbReference>
<proteinExistence type="inferred from homology"/>
<dbReference type="OrthoDB" id="9804325at2"/>
<evidence type="ECO:0000256" key="11">
    <source>
        <dbReference type="ARBA" id="ARBA00023235"/>
    </source>
</evidence>